<protein>
    <submittedName>
        <fullName evidence="2">Serine/threonine-protein phosphatase 6 regulatory subunit 2-like</fullName>
    </submittedName>
</protein>
<organism evidence="2 3">
    <name type="scientific">Sinocyclocheilus grahami</name>
    <name type="common">Dianchi golden-line fish</name>
    <name type="synonym">Barbus grahami</name>
    <dbReference type="NCBI Taxonomy" id="75366"/>
    <lineage>
        <taxon>Eukaryota</taxon>
        <taxon>Metazoa</taxon>
        <taxon>Chordata</taxon>
        <taxon>Craniata</taxon>
        <taxon>Vertebrata</taxon>
        <taxon>Euteleostomi</taxon>
        <taxon>Actinopterygii</taxon>
        <taxon>Neopterygii</taxon>
        <taxon>Teleostei</taxon>
        <taxon>Ostariophysi</taxon>
        <taxon>Cypriniformes</taxon>
        <taxon>Cyprinidae</taxon>
        <taxon>Cyprininae</taxon>
        <taxon>Sinocyclocheilus</taxon>
    </lineage>
</organism>
<dbReference type="OMA" id="THEESNW"/>
<dbReference type="GO" id="GO:0005634">
    <property type="term" value="C:nucleus"/>
    <property type="evidence" value="ECO:0007669"/>
    <property type="project" value="TreeGrafter"/>
</dbReference>
<sequence>MFWKFDLNNTSHIDQLLDREGVTLRELMEEEDVLQECKAQNRKLLLFLSKDHCMLELVTLITEEPPSDLEEKTRFKCPNIACELLTSDVALINDKLGGDESLLEKLYHFLEQEPPLNPLLASFFSKTIGNLIARKTDQVISFLRKKHNFISLVLNHIDASAMMDLLLRLISCVEPAPLRMEVLNWLNEERLIQRLTELMHTGRDEERQSNASQTLCDIIRLSRDQANQLSEVTEPDPLLAVLESQENVAELLKNMFEGEMTEASVVNGTQVLLTLLESRRSGLEGLMDLYSQGCERSYTVNSSILRAIEPHLKDFQQLLLNPPMRSAILTTVGVLEQPLGSARLHVARLVASLLQTCDLSICQEICRLNTMDLLLDLFFKYTWNNFLHLQVELCVASILNHSAHADLQNPGLQNHEERPATGTDALVANLFQHCRLVQRILDAWEENDKIQAEGGRRRGNMGHLTRIANTVVQNLEKGLAHSQMNDLIKDCRGRWESFVGDTLRETNRRNTVDLVRKAFSDYQIQQMTANFVDQFGFNDEEFSEHDENINAAFDRIAEINFNIDADDHSANSAAFEACCKERIQQFDDCEEEEDIWDEKEINYATQIKSRSRYKFTKFELWNAAKCENFSHACIPSLTHSHAYEWKSMKRKVQCDRGLTPKRLRCSVVGCNNEHSSCHLLSTSEPLNSQWIVSEGIPPAINLNASTFVQIIRDPASPTEEVSLRFFS</sequence>
<dbReference type="AlphaFoldDB" id="A0A672QXN2"/>
<gene>
    <name evidence="2" type="primary">ppp6r2a</name>
</gene>
<dbReference type="GO" id="GO:0019888">
    <property type="term" value="F:protein phosphatase regulator activity"/>
    <property type="evidence" value="ECO:0007669"/>
    <property type="project" value="TreeGrafter"/>
</dbReference>
<evidence type="ECO:0000256" key="1">
    <source>
        <dbReference type="ARBA" id="ARBA00006180"/>
    </source>
</evidence>
<dbReference type="SUPFAM" id="SSF48371">
    <property type="entry name" value="ARM repeat"/>
    <property type="match status" value="1"/>
</dbReference>
<keyword evidence="3" id="KW-1185">Reference proteome</keyword>
<dbReference type="InterPro" id="IPR016024">
    <property type="entry name" value="ARM-type_fold"/>
</dbReference>
<reference evidence="2" key="1">
    <citation type="submission" date="2025-08" db="UniProtKB">
        <authorList>
            <consortium name="Ensembl"/>
        </authorList>
    </citation>
    <scope>IDENTIFICATION</scope>
</reference>
<dbReference type="Proteomes" id="UP000472262">
    <property type="component" value="Unassembled WGS sequence"/>
</dbReference>
<dbReference type="PANTHER" id="PTHR12634">
    <property type="entry name" value="SIT4 YEAST -ASSOCIATING PROTEIN-RELATED"/>
    <property type="match status" value="1"/>
</dbReference>
<evidence type="ECO:0000313" key="2">
    <source>
        <dbReference type="Ensembl" id="ENSSGRP00000080998.1"/>
    </source>
</evidence>
<name>A0A672QXN2_SINGR</name>
<dbReference type="Pfam" id="PF04499">
    <property type="entry name" value="SAPS"/>
    <property type="match status" value="1"/>
</dbReference>
<evidence type="ECO:0000313" key="3">
    <source>
        <dbReference type="Proteomes" id="UP000472262"/>
    </source>
</evidence>
<dbReference type="Ensembl" id="ENSSGRT00000086246.1">
    <property type="protein sequence ID" value="ENSSGRP00000080998.1"/>
    <property type="gene ID" value="ENSSGRG00000040968.1"/>
</dbReference>
<proteinExistence type="inferred from homology"/>
<dbReference type="InterPro" id="IPR007587">
    <property type="entry name" value="SAPS"/>
</dbReference>
<dbReference type="GO" id="GO:0005829">
    <property type="term" value="C:cytosol"/>
    <property type="evidence" value="ECO:0007669"/>
    <property type="project" value="TreeGrafter"/>
</dbReference>
<reference evidence="2" key="2">
    <citation type="submission" date="2025-09" db="UniProtKB">
        <authorList>
            <consortium name="Ensembl"/>
        </authorList>
    </citation>
    <scope>IDENTIFICATION</scope>
</reference>
<dbReference type="GO" id="GO:0019903">
    <property type="term" value="F:protein phosphatase binding"/>
    <property type="evidence" value="ECO:0007669"/>
    <property type="project" value="InterPro"/>
</dbReference>
<comment type="similarity">
    <text evidence="1">Belongs to the SAPS family.</text>
</comment>
<dbReference type="PANTHER" id="PTHR12634:SF15">
    <property type="entry name" value="SERINE_THREONINE-PROTEIN PHOSPHATASE 6 REGULATORY SUBUNIT 2"/>
    <property type="match status" value="1"/>
</dbReference>
<accession>A0A672QXN2</accession>